<comment type="caution">
    <text evidence="2">The sequence shown here is derived from an EMBL/GenBank/DDBJ whole genome shotgun (WGS) entry which is preliminary data.</text>
</comment>
<dbReference type="CDD" id="cd02253">
    <property type="entry name" value="DmpA"/>
    <property type="match status" value="1"/>
</dbReference>
<dbReference type="InterPro" id="IPR005321">
    <property type="entry name" value="Peptidase_S58_DmpA"/>
</dbReference>
<dbReference type="EMBL" id="SJZI01000047">
    <property type="protein sequence ID" value="TCJ13154.1"/>
    <property type="molecule type" value="Genomic_DNA"/>
</dbReference>
<dbReference type="PANTHER" id="PTHR36512">
    <property type="entry name" value="D-AMINOPEPTIDASE"/>
    <property type="match status" value="1"/>
</dbReference>
<dbReference type="Proteomes" id="UP000295334">
    <property type="component" value="Unassembled WGS sequence"/>
</dbReference>
<name>A0A4R1B4W3_9BACT</name>
<dbReference type="PANTHER" id="PTHR36512:SF3">
    <property type="entry name" value="BLR5678 PROTEIN"/>
    <property type="match status" value="1"/>
</dbReference>
<dbReference type="InterPro" id="IPR016117">
    <property type="entry name" value="ArgJ-like_dom_sf"/>
</dbReference>
<reference evidence="2 3" key="1">
    <citation type="submission" date="2019-03" db="EMBL/GenBank/DDBJ databases">
        <authorList>
            <person name="Kim M.K.M."/>
        </authorList>
    </citation>
    <scope>NUCLEOTIDE SEQUENCE [LARGE SCALE GENOMIC DNA]</scope>
    <source>
        <strain evidence="2 3">17J68-12</strain>
    </source>
</reference>
<sequence length="378" mass="39900">MRLLLPLLLATTIAAAQKPRARALGVPFDGTPGKNNAITDVPGVEVGYKTLISGKGGKGDPAVRTGVTVILPRGKSIEPWTGGWFCLNGDGEMTGTTVIDEYGLGYGPIGLTNTNSVGTVRDAIGQWSVRRFSKGGIVDFSFGLPVVAETFDGILNDINGFHVKTEHVWSALDSARGGAVAEGNVGGGTGMSLFGFKGGNGTSSRVVRIDSARYTIGVFVQANFGGRDDLLIAGIPVGREITDLKPVYNTKPKDGSIIVVVATDAPLLPSYVKLLAKRAALGVARTGGMAYNSSGDIFLAFSTQAPAENEKEALTSWSSLPKERLDGLYRAVVTATEEAIINALVGAETMEGVNGNKNYALPHDRLREILKKYNRIKM</sequence>
<dbReference type="GO" id="GO:0004177">
    <property type="term" value="F:aminopeptidase activity"/>
    <property type="evidence" value="ECO:0007669"/>
    <property type="project" value="TreeGrafter"/>
</dbReference>
<dbReference type="OrthoDB" id="9770388at2"/>
<evidence type="ECO:0000313" key="2">
    <source>
        <dbReference type="EMBL" id="TCJ13154.1"/>
    </source>
</evidence>
<dbReference type="AlphaFoldDB" id="A0A4R1B4W3"/>
<dbReference type="SUPFAM" id="SSF56266">
    <property type="entry name" value="DmpA/ArgJ-like"/>
    <property type="match status" value="1"/>
</dbReference>
<dbReference type="Gene3D" id="3.60.70.12">
    <property type="entry name" value="L-amino peptidase D-ALA esterase/amidase"/>
    <property type="match status" value="1"/>
</dbReference>
<keyword evidence="3" id="KW-1185">Reference proteome</keyword>
<accession>A0A4R1B4W3</accession>
<gene>
    <name evidence="2" type="ORF">EPD60_13890</name>
</gene>
<evidence type="ECO:0000313" key="3">
    <source>
        <dbReference type="Proteomes" id="UP000295334"/>
    </source>
</evidence>
<organism evidence="2 3">
    <name type="scientific">Flaviaesturariibacter flavus</name>
    <dbReference type="NCBI Taxonomy" id="2502780"/>
    <lineage>
        <taxon>Bacteria</taxon>
        <taxon>Pseudomonadati</taxon>
        <taxon>Bacteroidota</taxon>
        <taxon>Chitinophagia</taxon>
        <taxon>Chitinophagales</taxon>
        <taxon>Chitinophagaceae</taxon>
        <taxon>Flaviaestuariibacter</taxon>
    </lineage>
</organism>
<dbReference type="Pfam" id="PF03576">
    <property type="entry name" value="Peptidase_S58"/>
    <property type="match status" value="1"/>
</dbReference>
<protein>
    <submittedName>
        <fullName evidence="2">S58 family peptidase</fullName>
    </submittedName>
</protein>
<proteinExistence type="inferred from homology"/>
<comment type="similarity">
    <text evidence="1">Belongs to the peptidase S58 family.</text>
</comment>
<evidence type="ECO:0000256" key="1">
    <source>
        <dbReference type="ARBA" id="ARBA00007068"/>
    </source>
</evidence>
<dbReference type="RefSeq" id="WP_131450127.1">
    <property type="nucleotide sequence ID" value="NZ_SJZI01000047.1"/>
</dbReference>